<dbReference type="OrthoDB" id="444873at2759"/>
<gene>
    <name evidence="1" type="ORF">SNEC2469_LOCUS12678</name>
</gene>
<sequence length="93" mass="10516">PIVETPGTEGVVFTFQLPDNTSREVTFKAKPLGLDFSKAVPMTVKAVKKDSFADQLQIQPKWIITHVQRKPMPVELRDAMKTILQEVKDLPQQ</sequence>
<dbReference type="EMBL" id="CAJNJA010020142">
    <property type="protein sequence ID" value="CAE7455699.1"/>
    <property type="molecule type" value="Genomic_DNA"/>
</dbReference>
<dbReference type="Proteomes" id="UP000601435">
    <property type="component" value="Unassembled WGS sequence"/>
</dbReference>
<dbReference type="AlphaFoldDB" id="A0A812RZ53"/>
<name>A0A812RZ53_9DINO</name>
<organism evidence="1 2">
    <name type="scientific">Symbiodinium necroappetens</name>
    <dbReference type="NCBI Taxonomy" id="1628268"/>
    <lineage>
        <taxon>Eukaryota</taxon>
        <taxon>Sar</taxon>
        <taxon>Alveolata</taxon>
        <taxon>Dinophyceae</taxon>
        <taxon>Suessiales</taxon>
        <taxon>Symbiodiniaceae</taxon>
        <taxon>Symbiodinium</taxon>
    </lineage>
</organism>
<evidence type="ECO:0000313" key="1">
    <source>
        <dbReference type="EMBL" id="CAE7455699.1"/>
    </source>
</evidence>
<keyword evidence="2" id="KW-1185">Reference proteome</keyword>
<comment type="caution">
    <text evidence="1">The sequence shown here is derived from an EMBL/GenBank/DDBJ whole genome shotgun (WGS) entry which is preliminary data.</text>
</comment>
<protein>
    <submittedName>
        <fullName evidence="1">Uncharacterized protein</fullName>
    </submittedName>
</protein>
<evidence type="ECO:0000313" key="2">
    <source>
        <dbReference type="Proteomes" id="UP000601435"/>
    </source>
</evidence>
<reference evidence="1" key="1">
    <citation type="submission" date="2021-02" db="EMBL/GenBank/DDBJ databases">
        <authorList>
            <person name="Dougan E. K."/>
            <person name="Rhodes N."/>
            <person name="Thang M."/>
            <person name="Chan C."/>
        </authorList>
    </citation>
    <scope>NUCLEOTIDE SEQUENCE</scope>
</reference>
<proteinExistence type="predicted"/>
<accession>A0A812RZ53</accession>
<feature type="non-terminal residue" evidence="1">
    <location>
        <position position="1"/>
    </location>
</feature>